<dbReference type="PANTHER" id="PTHR31084:SF0">
    <property type="entry name" value="ALPHA-L-FUCOSIDASE 2"/>
    <property type="match status" value="1"/>
</dbReference>
<evidence type="ECO:0000313" key="3">
    <source>
        <dbReference type="EMBL" id="NUU15640.1"/>
    </source>
</evidence>
<dbReference type="PANTHER" id="PTHR31084">
    <property type="entry name" value="ALPHA-L-FUCOSIDASE 2"/>
    <property type="match status" value="1"/>
</dbReference>
<dbReference type="Proteomes" id="UP000565724">
    <property type="component" value="Unassembled WGS sequence"/>
</dbReference>
<protein>
    <recommendedName>
        <fullName evidence="2">Glycosyl hydrolase family 95 N-terminal domain-containing protein</fullName>
    </recommendedName>
</protein>
<sequence>MAEHGLQPAASHRVLPRQPWRPVTETTLRYDAPASAWTEALPLGNGRIGAMVFGGVAVERLQL</sequence>
<gene>
    <name evidence="3" type="ORF">HP550_00050</name>
</gene>
<feature type="non-terminal residue" evidence="3">
    <location>
        <position position="63"/>
    </location>
</feature>
<evidence type="ECO:0000256" key="1">
    <source>
        <dbReference type="SAM" id="MobiDB-lite"/>
    </source>
</evidence>
<dbReference type="InterPro" id="IPR027414">
    <property type="entry name" value="GH95_N_dom"/>
</dbReference>
<dbReference type="Pfam" id="PF14498">
    <property type="entry name" value="Glyco_hyd_65N_2"/>
    <property type="match status" value="1"/>
</dbReference>
<dbReference type="EMBL" id="JABMCI010000012">
    <property type="protein sequence ID" value="NUU15640.1"/>
    <property type="molecule type" value="Genomic_DNA"/>
</dbReference>
<keyword evidence="4" id="KW-1185">Reference proteome</keyword>
<dbReference type="AlphaFoldDB" id="A0A7Y6DVX4"/>
<proteinExistence type="predicted"/>
<dbReference type="RefSeq" id="WP_175345561.1">
    <property type="nucleotide sequence ID" value="NZ_JABMCI010000012.1"/>
</dbReference>
<feature type="domain" description="Glycosyl hydrolase family 95 N-terminal" evidence="2">
    <location>
        <begin position="28"/>
        <end position="63"/>
    </location>
</feature>
<reference evidence="3 4" key="1">
    <citation type="submission" date="2020-05" db="EMBL/GenBank/DDBJ databases">
        <title>Genome Sequencing of Type Strains.</title>
        <authorList>
            <person name="Lemaire J.F."/>
            <person name="Inderbitzin P."/>
            <person name="Gregorio O.A."/>
            <person name="Collins S.B."/>
            <person name="Wespe N."/>
            <person name="Knight-Connoni V."/>
        </authorList>
    </citation>
    <scope>NUCLEOTIDE SEQUENCE [LARGE SCALE GENOMIC DNA]</scope>
    <source>
        <strain evidence="3 4">ATCC 25174</strain>
    </source>
</reference>
<dbReference type="GO" id="GO:0004560">
    <property type="term" value="F:alpha-L-fucosidase activity"/>
    <property type="evidence" value="ECO:0007669"/>
    <property type="project" value="TreeGrafter"/>
</dbReference>
<organism evidence="3 4">
    <name type="scientific">Cellulomonas humilata</name>
    <dbReference type="NCBI Taxonomy" id="144055"/>
    <lineage>
        <taxon>Bacteria</taxon>
        <taxon>Bacillati</taxon>
        <taxon>Actinomycetota</taxon>
        <taxon>Actinomycetes</taxon>
        <taxon>Micrococcales</taxon>
        <taxon>Cellulomonadaceae</taxon>
        <taxon>Cellulomonas</taxon>
    </lineage>
</organism>
<name>A0A7Y6DVX4_9CELL</name>
<feature type="region of interest" description="Disordered" evidence="1">
    <location>
        <begin position="1"/>
        <end position="20"/>
    </location>
</feature>
<evidence type="ECO:0000259" key="2">
    <source>
        <dbReference type="Pfam" id="PF14498"/>
    </source>
</evidence>
<accession>A0A7Y6DVX4</accession>
<comment type="caution">
    <text evidence="3">The sequence shown here is derived from an EMBL/GenBank/DDBJ whole genome shotgun (WGS) entry which is preliminary data.</text>
</comment>
<dbReference type="Gene3D" id="2.70.98.50">
    <property type="entry name" value="putative glycoside hydrolase family protein from bacillus halodurans"/>
    <property type="match status" value="1"/>
</dbReference>
<evidence type="ECO:0000313" key="4">
    <source>
        <dbReference type="Proteomes" id="UP000565724"/>
    </source>
</evidence>